<organism evidence="2 3">
    <name type="scientific">Microthyrium microscopicum</name>
    <dbReference type="NCBI Taxonomy" id="703497"/>
    <lineage>
        <taxon>Eukaryota</taxon>
        <taxon>Fungi</taxon>
        <taxon>Dikarya</taxon>
        <taxon>Ascomycota</taxon>
        <taxon>Pezizomycotina</taxon>
        <taxon>Dothideomycetes</taxon>
        <taxon>Dothideomycetes incertae sedis</taxon>
        <taxon>Microthyriales</taxon>
        <taxon>Microthyriaceae</taxon>
        <taxon>Microthyrium</taxon>
    </lineage>
</organism>
<accession>A0A6A6UMT8</accession>
<dbReference type="EMBL" id="MU004231">
    <property type="protein sequence ID" value="KAF2672811.1"/>
    <property type="molecule type" value="Genomic_DNA"/>
</dbReference>
<reference evidence="2" key="1">
    <citation type="journal article" date="2020" name="Stud. Mycol.">
        <title>101 Dothideomycetes genomes: a test case for predicting lifestyles and emergence of pathogens.</title>
        <authorList>
            <person name="Haridas S."/>
            <person name="Albert R."/>
            <person name="Binder M."/>
            <person name="Bloem J."/>
            <person name="Labutti K."/>
            <person name="Salamov A."/>
            <person name="Andreopoulos B."/>
            <person name="Baker S."/>
            <person name="Barry K."/>
            <person name="Bills G."/>
            <person name="Bluhm B."/>
            <person name="Cannon C."/>
            <person name="Castanera R."/>
            <person name="Culley D."/>
            <person name="Daum C."/>
            <person name="Ezra D."/>
            <person name="Gonzalez J."/>
            <person name="Henrissat B."/>
            <person name="Kuo A."/>
            <person name="Liang C."/>
            <person name="Lipzen A."/>
            <person name="Lutzoni F."/>
            <person name="Magnuson J."/>
            <person name="Mondo S."/>
            <person name="Nolan M."/>
            <person name="Ohm R."/>
            <person name="Pangilinan J."/>
            <person name="Park H.-J."/>
            <person name="Ramirez L."/>
            <person name="Alfaro M."/>
            <person name="Sun H."/>
            <person name="Tritt A."/>
            <person name="Yoshinaga Y."/>
            <person name="Zwiers L.-H."/>
            <person name="Turgeon B."/>
            <person name="Goodwin S."/>
            <person name="Spatafora J."/>
            <person name="Crous P."/>
            <person name="Grigoriev I."/>
        </authorList>
    </citation>
    <scope>NUCLEOTIDE SEQUENCE</scope>
    <source>
        <strain evidence="2">CBS 115976</strain>
    </source>
</reference>
<proteinExistence type="predicted"/>
<gene>
    <name evidence="2" type="ORF">BT63DRAFT_137206</name>
</gene>
<feature type="region of interest" description="Disordered" evidence="1">
    <location>
        <begin position="107"/>
        <end position="129"/>
    </location>
</feature>
<protein>
    <submittedName>
        <fullName evidence="2">Uncharacterized protein</fullName>
    </submittedName>
</protein>
<evidence type="ECO:0000256" key="1">
    <source>
        <dbReference type="SAM" id="MobiDB-lite"/>
    </source>
</evidence>
<evidence type="ECO:0000313" key="3">
    <source>
        <dbReference type="Proteomes" id="UP000799302"/>
    </source>
</evidence>
<sequence length="156" mass="17244">MCPTIVEVPNTTSSTTYHTAQLTVQFWQFKWFLPAPHAKRQVSNVRVAQLYLVATLDHQQPLTLPCTRALRTGLRLQITLNFEVEVDQSSCRLPFLSHFAPVANPRHQHLQSKLGKTPPASVGDPGRMSPQDLNTPHLGCTFCLLLLGNACTCAAA</sequence>
<name>A0A6A6UMT8_9PEZI</name>
<keyword evidence="3" id="KW-1185">Reference proteome</keyword>
<dbReference type="Proteomes" id="UP000799302">
    <property type="component" value="Unassembled WGS sequence"/>
</dbReference>
<dbReference type="AlphaFoldDB" id="A0A6A6UMT8"/>
<evidence type="ECO:0000313" key="2">
    <source>
        <dbReference type="EMBL" id="KAF2672811.1"/>
    </source>
</evidence>